<dbReference type="RefSeq" id="WP_087618858.1">
    <property type="nucleotide sequence ID" value="NZ_NEXX01000001.1"/>
</dbReference>
<dbReference type="SUPFAM" id="SSF102588">
    <property type="entry name" value="LmbE-like"/>
    <property type="match status" value="1"/>
</dbReference>
<dbReference type="Gene3D" id="3.40.50.10320">
    <property type="entry name" value="LmbE-like"/>
    <property type="match status" value="1"/>
</dbReference>
<protein>
    <submittedName>
        <fullName evidence="1">LmbE-like protein</fullName>
    </submittedName>
</protein>
<dbReference type="InterPro" id="IPR003737">
    <property type="entry name" value="GlcNAc_PI_deacetylase-related"/>
</dbReference>
<reference evidence="1 2" key="1">
    <citation type="submission" date="2017-05" db="EMBL/GenBank/DDBJ databases">
        <title>Acinetobacter populi ANC 5415 (= PBJ7), whole genome shotgun sequencing project.</title>
        <authorList>
            <person name="Nemec A."/>
            <person name="Radolfova-Krizova L."/>
        </authorList>
    </citation>
    <scope>NUCLEOTIDE SEQUENCE [LARGE SCALE GENOMIC DNA]</scope>
    <source>
        <strain evidence="1 2">PBJ7</strain>
    </source>
</reference>
<dbReference type="OrthoDB" id="9790023at2"/>
<gene>
    <name evidence="1" type="ORF">CAP51_00930</name>
</gene>
<dbReference type="InterPro" id="IPR024078">
    <property type="entry name" value="LmbE-like_dom_sf"/>
</dbReference>
<sequence length="261" mass="29432">MDTIKHEIVDDRIIYGNGTDKQSWLDWKNLSELPKLDISQWVSEYKRVVIVAPHPDDEILGCAGLLQQLATFNIEILLLAVTNGTQSHPQSSRYSAQDLNHIRPQESLAALNVLGLGNRVQRIALNLEDGQVHAQQKLLYEALTTQISNEDLLICTYAKDGHPDHETTGHVVQSFADQQGLPCYQVLIWAWHWASPNDPRINWQQAWQLILTPAQLALKRQAIACFKSQTEADRSTGQPPILSASTIERILQPREVYLYAG</sequence>
<name>A0A1Z9Z1B3_9GAMM</name>
<dbReference type="EMBL" id="NEXX01000001">
    <property type="protein sequence ID" value="OUY08217.1"/>
    <property type="molecule type" value="Genomic_DNA"/>
</dbReference>
<accession>A0A1Z9Z1B3</accession>
<evidence type="ECO:0000313" key="1">
    <source>
        <dbReference type="EMBL" id="OUY08217.1"/>
    </source>
</evidence>
<comment type="caution">
    <text evidence="1">The sequence shown here is derived from an EMBL/GenBank/DDBJ whole genome shotgun (WGS) entry which is preliminary data.</text>
</comment>
<organism evidence="1 2">
    <name type="scientific">Acinetobacter populi</name>
    <dbReference type="NCBI Taxonomy" id="1582270"/>
    <lineage>
        <taxon>Bacteria</taxon>
        <taxon>Pseudomonadati</taxon>
        <taxon>Pseudomonadota</taxon>
        <taxon>Gammaproteobacteria</taxon>
        <taxon>Moraxellales</taxon>
        <taxon>Moraxellaceae</taxon>
        <taxon>Acinetobacter</taxon>
    </lineage>
</organism>
<keyword evidence="2" id="KW-1185">Reference proteome</keyword>
<dbReference type="AlphaFoldDB" id="A0A1Z9Z1B3"/>
<dbReference type="Proteomes" id="UP000196536">
    <property type="component" value="Unassembled WGS sequence"/>
</dbReference>
<evidence type="ECO:0000313" key="2">
    <source>
        <dbReference type="Proteomes" id="UP000196536"/>
    </source>
</evidence>
<dbReference type="GO" id="GO:0016811">
    <property type="term" value="F:hydrolase activity, acting on carbon-nitrogen (but not peptide) bonds, in linear amides"/>
    <property type="evidence" value="ECO:0007669"/>
    <property type="project" value="TreeGrafter"/>
</dbReference>
<proteinExistence type="predicted"/>
<dbReference type="PANTHER" id="PTHR12993:SF11">
    <property type="entry name" value="N-ACETYLGLUCOSAMINYL-PHOSPHATIDYLINOSITOL DE-N-ACETYLASE"/>
    <property type="match status" value="1"/>
</dbReference>
<dbReference type="Pfam" id="PF02585">
    <property type="entry name" value="PIG-L"/>
    <property type="match status" value="1"/>
</dbReference>
<dbReference type="PANTHER" id="PTHR12993">
    <property type="entry name" value="N-ACETYLGLUCOSAMINYL-PHOSPHATIDYLINOSITOL DE-N-ACETYLASE-RELATED"/>
    <property type="match status" value="1"/>
</dbReference>